<comment type="function">
    <text evidence="9">Can catalyze the hydrolysis of ATP in the presence of single-stranded DNA, the ATP-dependent uptake of single-stranded DNA by duplex DNA, and the ATP-dependent hybridization of homologous single-stranded DNAs. It interacts with LexA causing its activation and leading to its autocatalytic cleavage.</text>
</comment>
<keyword evidence="9" id="KW-0963">Cytoplasm</keyword>
<dbReference type="Gene3D" id="3.40.50.300">
    <property type="entry name" value="P-loop containing nucleotide triphosphate hydrolases"/>
    <property type="match status" value="1"/>
</dbReference>
<gene>
    <name evidence="9 15" type="primary">recA</name>
    <name evidence="15" type="ORF">San01_59060</name>
</gene>
<dbReference type="PROSITE" id="PS00321">
    <property type="entry name" value="RECA_1"/>
    <property type="match status" value="1"/>
</dbReference>
<dbReference type="GO" id="GO:0006281">
    <property type="term" value="P:DNA repair"/>
    <property type="evidence" value="ECO:0007669"/>
    <property type="project" value="UniProtKB-UniRule"/>
</dbReference>
<keyword evidence="5 9" id="KW-0238">DNA-binding</keyword>
<dbReference type="InterPro" id="IPR049428">
    <property type="entry name" value="RecA-like_N"/>
</dbReference>
<evidence type="ECO:0000313" key="15">
    <source>
        <dbReference type="EMBL" id="GES33418.1"/>
    </source>
</evidence>
<dbReference type="GO" id="GO:0140664">
    <property type="term" value="F:ATP-dependent DNA damage sensor activity"/>
    <property type="evidence" value="ECO:0007669"/>
    <property type="project" value="InterPro"/>
</dbReference>
<dbReference type="Proteomes" id="UP000325598">
    <property type="component" value="Unassembled WGS sequence"/>
</dbReference>
<dbReference type="GeneID" id="96751077"/>
<feature type="region of interest" description="Disordered" evidence="12">
    <location>
        <begin position="331"/>
        <end position="374"/>
    </location>
</feature>
<feature type="domain" description="RecA family profile 2" evidence="14">
    <location>
        <begin position="200"/>
        <end position="273"/>
    </location>
</feature>
<protein>
    <recommendedName>
        <fullName evidence="2 9">Protein RecA</fullName>
    </recommendedName>
    <alternativeName>
        <fullName evidence="8 9">Recombinase A</fullName>
    </alternativeName>
</protein>
<keyword evidence="4 9" id="KW-0067">ATP-binding</keyword>
<comment type="caution">
    <text evidence="15">The sequence shown here is derived from an EMBL/GenBank/DDBJ whole genome shotgun (WGS) entry which is preliminary data.</text>
</comment>
<comment type="similarity">
    <text evidence="1 9 11">Belongs to the RecA family.</text>
</comment>
<dbReference type="InterPro" id="IPR013765">
    <property type="entry name" value="DNA_recomb/repair_RecA"/>
</dbReference>
<evidence type="ECO:0000256" key="9">
    <source>
        <dbReference type="HAMAP-Rule" id="MF_00268"/>
    </source>
</evidence>
<dbReference type="InterPro" id="IPR049261">
    <property type="entry name" value="RecA-like_C"/>
</dbReference>
<dbReference type="GO" id="GO:0003697">
    <property type="term" value="F:single-stranded DNA binding"/>
    <property type="evidence" value="ECO:0007669"/>
    <property type="project" value="UniProtKB-UniRule"/>
</dbReference>
<keyword evidence="6 9" id="KW-0233">DNA recombination</keyword>
<evidence type="ECO:0000256" key="6">
    <source>
        <dbReference type="ARBA" id="ARBA00023172"/>
    </source>
</evidence>
<dbReference type="PRINTS" id="PR00142">
    <property type="entry name" value="RECA"/>
</dbReference>
<evidence type="ECO:0000256" key="1">
    <source>
        <dbReference type="ARBA" id="ARBA00009391"/>
    </source>
</evidence>
<sequence length="374" mass="39498">MAGTDREKALDAALAQIERQFGKGAVMRMGERSREPIEVIPTGSTALDVALGVGGLPRGRVIEVYGPESSGKTTLTLHAVANAQKAGGSVAFIDAEHALDPEYAKKLGVDTDSLILSQPDNGEQALEITDMLVRSGALDLIVIDSVAALVPRAEIEGEMGDSHVGLQARLMSQALRKITSALNQSKTTAIFINQLREKIGVMFGSPETTTGGRALKFYASVRLDIRRIETLKDGTDAVGNRTRVKVVKNKVSPPFKQAEFDILYGQGISREGGLIDMGVEHGFIRKSGAWYTYEGDQLGQGKENARNFLKDNPDLANEIEKKIKEKLGIGVKPQDPAAEPGADAAAVASGEPAVAAPAPAAKSAKGSKAAAAKS</sequence>
<evidence type="ECO:0000256" key="3">
    <source>
        <dbReference type="ARBA" id="ARBA00022741"/>
    </source>
</evidence>
<name>A0A5J4LSW5_9ACTN</name>
<feature type="compositionally biased region" description="Low complexity" evidence="12">
    <location>
        <begin position="335"/>
        <end position="374"/>
    </location>
</feature>
<dbReference type="GO" id="GO:0003684">
    <property type="term" value="F:damaged DNA binding"/>
    <property type="evidence" value="ECO:0007669"/>
    <property type="project" value="UniProtKB-UniRule"/>
</dbReference>
<accession>A0A5J4LSW5</accession>
<dbReference type="NCBIfam" id="TIGR02012">
    <property type="entry name" value="tigrfam_recA"/>
    <property type="match status" value="1"/>
</dbReference>
<evidence type="ECO:0000256" key="12">
    <source>
        <dbReference type="SAM" id="MobiDB-lite"/>
    </source>
</evidence>
<dbReference type="InterPro" id="IPR023400">
    <property type="entry name" value="RecA_C_sf"/>
</dbReference>
<dbReference type="InterPro" id="IPR027417">
    <property type="entry name" value="P-loop_NTPase"/>
</dbReference>
<dbReference type="SUPFAM" id="SSF52540">
    <property type="entry name" value="P-loop containing nucleoside triphosphate hydrolases"/>
    <property type="match status" value="1"/>
</dbReference>
<dbReference type="AlphaFoldDB" id="A0A5J4LSW5"/>
<comment type="subcellular location">
    <subcellularLocation>
        <location evidence="9">Cytoplasm</location>
    </subcellularLocation>
</comment>
<dbReference type="PROSITE" id="PS50163">
    <property type="entry name" value="RECA_3"/>
    <property type="match status" value="1"/>
</dbReference>
<feature type="domain" description="RecA family profile 1" evidence="13">
    <location>
        <begin position="36"/>
        <end position="195"/>
    </location>
</feature>
<dbReference type="GO" id="GO:0006310">
    <property type="term" value="P:DNA recombination"/>
    <property type="evidence" value="ECO:0007669"/>
    <property type="project" value="UniProtKB-UniRule"/>
</dbReference>
<evidence type="ECO:0000256" key="10">
    <source>
        <dbReference type="RuleBase" id="RU000526"/>
    </source>
</evidence>
<organism evidence="15 16">
    <name type="scientific">Streptomyces angustmyceticus</name>
    <dbReference type="NCBI Taxonomy" id="285578"/>
    <lineage>
        <taxon>Bacteria</taxon>
        <taxon>Bacillati</taxon>
        <taxon>Actinomycetota</taxon>
        <taxon>Actinomycetes</taxon>
        <taxon>Kitasatosporales</taxon>
        <taxon>Streptomycetaceae</taxon>
        <taxon>Streptomyces</taxon>
    </lineage>
</organism>
<dbReference type="InterPro" id="IPR020584">
    <property type="entry name" value="DNA_recomb/repair_RecA_CS"/>
</dbReference>
<dbReference type="PROSITE" id="PS50162">
    <property type="entry name" value="RECA_2"/>
    <property type="match status" value="1"/>
</dbReference>
<evidence type="ECO:0000259" key="14">
    <source>
        <dbReference type="PROSITE" id="PS50163"/>
    </source>
</evidence>
<dbReference type="InterPro" id="IPR003593">
    <property type="entry name" value="AAA+_ATPase"/>
</dbReference>
<keyword evidence="16" id="KW-1185">Reference proteome</keyword>
<dbReference type="SMART" id="SM00382">
    <property type="entry name" value="AAA"/>
    <property type="match status" value="1"/>
</dbReference>
<feature type="binding site" evidence="9">
    <location>
        <begin position="66"/>
        <end position="73"/>
    </location>
    <ligand>
        <name>ATP</name>
        <dbReference type="ChEBI" id="CHEBI:30616"/>
    </ligand>
</feature>
<keyword evidence="3 9" id="KW-0547">Nucleotide-binding</keyword>
<evidence type="ECO:0000259" key="13">
    <source>
        <dbReference type="PROSITE" id="PS50162"/>
    </source>
</evidence>
<dbReference type="InterPro" id="IPR020588">
    <property type="entry name" value="RecA_ATP-bd"/>
</dbReference>
<dbReference type="SUPFAM" id="SSF54752">
    <property type="entry name" value="RecA protein, C-terminal domain"/>
    <property type="match status" value="1"/>
</dbReference>
<dbReference type="EMBL" id="BLAG01000019">
    <property type="protein sequence ID" value="GES33418.1"/>
    <property type="molecule type" value="Genomic_DNA"/>
</dbReference>
<evidence type="ECO:0000256" key="7">
    <source>
        <dbReference type="ARBA" id="ARBA00023236"/>
    </source>
</evidence>
<dbReference type="OrthoDB" id="9776733at2"/>
<keyword evidence="7 9" id="KW-0742">SOS response</keyword>
<dbReference type="Pfam" id="PF00154">
    <property type="entry name" value="RecA_N"/>
    <property type="match status" value="1"/>
</dbReference>
<evidence type="ECO:0000256" key="11">
    <source>
        <dbReference type="RuleBase" id="RU004527"/>
    </source>
</evidence>
<evidence type="ECO:0000256" key="5">
    <source>
        <dbReference type="ARBA" id="ARBA00023125"/>
    </source>
</evidence>
<dbReference type="PANTHER" id="PTHR45900">
    <property type="entry name" value="RECA"/>
    <property type="match status" value="1"/>
</dbReference>
<evidence type="ECO:0000256" key="2">
    <source>
        <dbReference type="ARBA" id="ARBA00015553"/>
    </source>
</evidence>
<evidence type="ECO:0000256" key="4">
    <source>
        <dbReference type="ARBA" id="ARBA00022840"/>
    </source>
</evidence>
<evidence type="ECO:0000313" key="16">
    <source>
        <dbReference type="Proteomes" id="UP000325598"/>
    </source>
</evidence>
<dbReference type="FunFam" id="3.40.50.300:FF:000087">
    <property type="entry name" value="Recombinase RecA"/>
    <property type="match status" value="1"/>
</dbReference>
<dbReference type="PANTHER" id="PTHR45900:SF1">
    <property type="entry name" value="MITOCHONDRIAL DNA REPAIR PROTEIN RECA HOMOLOG-RELATED"/>
    <property type="match status" value="1"/>
</dbReference>
<dbReference type="Pfam" id="PF21096">
    <property type="entry name" value="RecA_C"/>
    <property type="match status" value="1"/>
</dbReference>
<dbReference type="GO" id="GO:0005524">
    <property type="term" value="F:ATP binding"/>
    <property type="evidence" value="ECO:0007669"/>
    <property type="project" value="UniProtKB-UniRule"/>
</dbReference>
<dbReference type="CDD" id="cd00983">
    <property type="entry name" value="RecA"/>
    <property type="match status" value="1"/>
</dbReference>
<dbReference type="RefSeq" id="WP_086721580.1">
    <property type="nucleotide sequence ID" value="NZ_BLAG01000019.1"/>
</dbReference>
<keyword evidence="9 10" id="KW-0234">DNA repair</keyword>
<keyword evidence="9 11" id="KW-0227">DNA damage</keyword>
<reference evidence="15 16" key="1">
    <citation type="submission" date="2019-10" db="EMBL/GenBank/DDBJ databases">
        <title>Whole genome shotgun sequence of Streptomyces angustmyceticus NBRC 3934.</title>
        <authorList>
            <person name="Hosoyama A."/>
            <person name="Ichikawa N."/>
            <person name="Kimura A."/>
            <person name="Kitahashi Y."/>
            <person name="Komaki H."/>
            <person name="Uohara A."/>
        </authorList>
    </citation>
    <scope>NUCLEOTIDE SEQUENCE [LARGE SCALE GENOMIC DNA]</scope>
    <source>
        <strain evidence="15 16">NBRC 3934</strain>
    </source>
</reference>
<dbReference type="HAMAP" id="MF_00268">
    <property type="entry name" value="RecA"/>
    <property type="match status" value="1"/>
</dbReference>
<evidence type="ECO:0000256" key="8">
    <source>
        <dbReference type="ARBA" id="ARBA00033319"/>
    </source>
</evidence>
<proteinExistence type="inferred from homology"/>
<dbReference type="GO" id="GO:0009432">
    <property type="term" value="P:SOS response"/>
    <property type="evidence" value="ECO:0007669"/>
    <property type="project" value="UniProtKB-UniRule"/>
</dbReference>
<dbReference type="InterPro" id="IPR020587">
    <property type="entry name" value="RecA_monomer-monomer_interface"/>
</dbReference>
<dbReference type="GO" id="GO:0005829">
    <property type="term" value="C:cytosol"/>
    <property type="evidence" value="ECO:0007669"/>
    <property type="project" value="TreeGrafter"/>
</dbReference>